<evidence type="ECO:0000313" key="1">
    <source>
        <dbReference type="EMBL" id="KAJ3004780.1"/>
    </source>
</evidence>
<dbReference type="EMBL" id="JANSHE010001076">
    <property type="protein sequence ID" value="KAJ3004780.1"/>
    <property type="molecule type" value="Genomic_DNA"/>
</dbReference>
<evidence type="ECO:0000313" key="2">
    <source>
        <dbReference type="Proteomes" id="UP001144978"/>
    </source>
</evidence>
<dbReference type="Proteomes" id="UP001144978">
    <property type="component" value="Unassembled WGS sequence"/>
</dbReference>
<proteinExistence type="predicted"/>
<name>A0ACC1PYW7_9APHY</name>
<accession>A0ACC1PYW7</accession>
<sequence length="262" mass="29105">MTSLSQALSAAMFRVRTLASLSAHARPFLPRHAAGRPLCLPRYAPRISALNLRRNYTDYASRTRTCPSCSAPLPTALPVCSNCEYIAPIPESMTYHEMLGTPYEPNPFVVDVPQLKKQFRAVQAIVHPDRWVSRPPEQQAIAAAMSSRINEALHRLSNPLRRAEYILAREGHGGEETDKLDDMELLMEIMEAREGLANATSPEEVAEIRAENDAKIQETIQEIEQLAAAKDWPALRTAAVKLKYLQGIDSAAAVWPANVNDH</sequence>
<gene>
    <name evidence="1" type="ORF">NUW54_g4649</name>
</gene>
<reference evidence="1" key="1">
    <citation type="submission" date="2022-08" db="EMBL/GenBank/DDBJ databases">
        <title>Genome Sequence of Pycnoporus sanguineus.</title>
        <authorList>
            <person name="Buettner E."/>
        </authorList>
    </citation>
    <scope>NUCLEOTIDE SEQUENCE</scope>
    <source>
        <strain evidence="1">CG-C14</strain>
    </source>
</reference>
<comment type="caution">
    <text evidence="1">The sequence shown here is derived from an EMBL/GenBank/DDBJ whole genome shotgun (WGS) entry which is preliminary data.</text>
</comment>
<keyword evidence="2" id="KW-1185">Reference proteome</keyword>
<organism evidence="1 2">
    <name type="scientific">Trametes sanguinea</name>
    <dbReference type="NCBI Taxonomy" id="158606"/>
    <lineage>
        <taxon>Eukaryota</taxon>
        <taxon>Fungi</taxon>
        <taxon>Dikarya</taxon>
        <taxon>Basidiomycota</taxon>
        <taxon>Agaricomycotina</taxon>
        <taxon>Agaricomycetes</taxon>
        <taxon>Polyporales</taxon>
        <taxon>Polyporaceae</taxon>
        <taxon>Trametes</taxon>
    </lineage>
</organism>
<protein>
    <submittedName>
        <fullName evidence="1">Uncharacterized protein</fullName>
    </submittedName>
</protein>